<dbReference type="InterPro" id="IPR008906">
    <property type="entry name" value="HATC_C_dom"/>
</dbReference>
<dbReference type="Proteomes" id="UP001159363">
    <property type="component" value="Chromosome 3"/>
</dbReference>
<keyword evidence="3" id="KW-1185">Reference proteome</keyword>
<organism evidence="2 3">
    <name type="scientific">Dryococelus australis</name>
    <dbReference type="NCBI Taxonomy" id="614101"/>
    <lineage>
        <taxon>Eukaryota</taxon>
        <taxon>Metazoa</taxon>
        <taxon>Ecdysozoa</taxon>
        <taxon>Arthropoda</taxon>
        <taxon>Hexapoda</taxon>
        <taxon>Insecta</taxon>
        <taxon>Pterygota</taxon>
        <taxon>Neoptera</taxon>
        <taxon>Polyneoptera</taxon>
        <taxon>Phasmatodea</taxon>
        <taxon>Verophasmatodea</taxon>
        <taxon>Anareolatae</taxon>
        <taxon>Phasmatidae</taxon>
        <taxon>Eurycanthinae</taxon>
        <taxon>Dryococelus</taxon>
    </lineage>
</organism>
<proteinExistence type="predicted"/>
<name>A0ABQ9HZP5_9NEOP</name>
<evidence type="ECO:0000313" key="3">
    <source>
        <dbReference type="Proteomes" id="UP001159363"/>
    </source>
</evidence>
<evidence type="ECO:0000313" key="2">
    <source>
        <dbReference type="EMBL" id="KAJ8889732.1"/>
    </source>
</evidence>
<protein>
    <recommendedName>
        <fullName evidence="1">HAT C-terminal dimerisation domain-containing protein</fullName>
    </recommendedName>
</protein>
<accession>A0ABQ9HZP5</accession>
<comment type="caution">
    <text evidence="2">The sequence shown here is derived from an EMBL/GenBank/DDBJ whole genome shotgun (WGS) entry which is preliminary data.</text>
</comment>
<gene>
    <name evidence="2" type="ORF">PR048_009233</name>
</gene>
<sequence>MNLIIWNCILKEIVRVNNELQKSDILLNRSVHLMEGLKETLLRLRNSTVKLGTNKQKQLRKKYQRGADTERKHSDNLKKKTASLASTYFEDLNVSEFTTELEVFKEEVQQFYKNPGQLDSFELLRFICENDLQEAFLNVCIALRIYITLPTMSTTCERSFSKLKLVKNYLR</sequence>
<reference evidence="2 3" key="1">
    <citation type="submission" date="2023-02" db="EMBL/GenBank/DDBJ databases">
        <title>LHISI_Scaffold_Assembly.</title>
        <authorList>
            <person name="Stuart O.P."/>
            <person name="Cleave R."/>
            <person name="Magrath M.J.L."/>
            <person name="Mikheyev A.S."/>
        </authorList>
    </citation>
    <scope>NUCLEOTIDE SEQUENCE [LARGE SCALE GENOMIC DNA]</scope>
    <source>
        <strain evidence="2">Daus_M_001</strain>
        <tissue evidence="2">Leg muscle</tissue>
    </source>
</reference>
<evidence type="ECO:0000259" key="1">
    <source>
        <dbReference type="Pfam" id="PF05699"/>
    </source>
</evidence>
<dbReference type="EMBL" id="JARBHB010000003">
    <property type="protein sequence ID" value="KAJ8889732.1"/>
    <property type="molecule type" value="Genomic_DNA"/>
</dbReference>
<dbReference type="Pfam" id="PF05699">
    <property type="entry name" value="Dimer_Tnp_hAT"/>
    <property type="match status" value="1"/>
</dbReference>
<feature type="domain" description="HAT C-terminal dimerisation" evidence="1">
    <location>
        <begin position="102"/>
        <end position="170"/>
    </location>
</feature>